<evidence type="ECO:0008006" key="3">
    <source>
        <dbReference type="Google" id="ProtNLM"/>
    </source>
</evidence>
<evidence type="ECO:0000313" key="1">
    <source>
        <dbReference type="EMBL" id="OAI17592.1"/>
    </source>
</evidence>
<comment type="caution">
    <text evidence="1">The sequence shown here is derived from an EMBL/GenBank/DDBJ whole genome shotgun (WGS) entry which is preliminary data.</text>
</comment>
<dbReference type="InterPro" id="IPR021268">
    <property type="entry name" value="DUF2845"/>
</dbReference>
<evidence type="ECO:0000313" key="2">
    <source>
        <dbReference type="Proteomes" id="UP000077628"/>
    </source>
</evidence>
<gene>
    <name evidence="1" type="ORF">A1355_07545</name>
</gene>
<reference evidence="2" key="1">
    <citation type="submission" date="2016-03" db="EMBL/GenBank/DDBJ databases">
        <authorList>
            <person name="Heylen K."/>
            <person name="De Vos P."/>
            <person name="Vekeman B."/>
        </authorList>
    </citation>
    <scope>NUCLEOTIDE SEQUENCE [LARGE SCALE GENOMIC DNA]</scope>
    <source>
        <strain evidence="2">R-45383</strain>
    </source>
</reference>
<name>A0A177NIB3_9GAMM</name>
<dbReference type="STRING" id="702114.A1355_07545"/>
<keyword evidence="2" id="KW-1185">Reference proteome</keyword>
<accession>A0A177NIB3</accession>
<sequence>MIRAFVLVGVSSIGLVVSVDALAMRCGHKLVRIGDHKADVLAKCGEPDGVEERTAVRGTRFRHPYGALEIDQFEEVVIEEWTYNFGRRKFQQLLEFENGELKNIQDLGYGY</sequence>
<dbReference type="EMBL" id="LUUK01000177">
    <property type="protein sequence ID" value="OAI17592.1"/>
    <property type="molecule type" value="Genomic_DNA"/>
</dbReference>
<protein>
    <recommendedName>
        <fullName evidence="3">DUF2845 domain-containing protein</fullName>
    </recommendedName>
</protein>
<dbReference type="AlphaFoldDB" id="A0A177NIB3"/>
<dbReference type="Pfam" id="PF11006">
    <property type="entry name" value="DUF2845"/>
    <property type="match status" value="1"/>
</dbReference>
<proteinExistence type="predicted"/>
<organism evidence="1 2">
    <name type="scientific">Methylomonas koyamae</name>
    <dbReference type="NCBI Taxonomy" id="702114"/>
    <lineage>
        <taxon>Bacteria</taxon>
        <taxon>Pseudomonadati</taxon>
        <taxon>Pseudomonadota</taxon>
        <taxon>Gammaproteobacteria</taxon>
        <taxon>Methylococcales</taxon>
        <taxon>Methylococcaceae</taxon>
        <taxon>Methylomonas</taxon>
    </lineage>
</organism>
<dbReference type="Proteomes" id="UP000077628">
    <property type="component" value="Unassembled WGS sequence"/>
</dbReference>